<evidence type="ECO:0000256" key="1">
    <source>
        <dbReference type="ARBA" id="ARBA00022475"/>
    </source>
</evidence>
<keyword evidence="1" id="KW-1003">Cell membrane</keyword>
<sequence length="211" mass="22810">MIYTGMLLLVIAVSLDGFSVGITYGMRKIKVPLLSLIIIMFCSGLIVFLSMEVGDFLRSFISPQGASMLGGGILIFLGFFSLISMFRSRETEEEKNGEQPSSNVKFENMKTVLTRPKEADLDKSGIISINESVLLGFALALDAFGAGIGAAMLGYSPLITALLTAGMSGIFLFSGIMFGSYLWRIPILQRLSFLPAVFLIALGCWNIFSGS</sequence>
<feature type="transmembrane region" description="Helical" evidence="5">
    <location>
        <begin position="159"/>
        <end position="179"/>
    </location>
</feature>
<dbReference type="InterPro" id="IPR003810">
    <property type="entry name" value="Mntp/YtaF"/>
</dbReference>
<feature type="transmembrane region" description="Helical" evidence="5">
    <location>
        <begin position="6"/>
        <end position="26"/>
    </location>
</feature>
<proteinExistence type="predicted"/>
<evidence type="ECO:0000313" key="6">
    <source>
        <dbReference type="EMBL" id="UUI02187.1"/>
    </source>
</evidence>
<accession>A0ABY5JRW6</accession>
<feature type="transmembrane region" description="Helical" evidence="5">
    <location>
        <begin position="191"/>
        <end position="208"/>
    </location>
</feature>
<dbReference type="Proteomes" id="UP001059773">
    <property type="component" value="Chromosome"/>
</dbReference>
<name>A0ABY5JRW6_9BACI</name>
<dbReference type="Pfam" id="PF02659">
    <property type="entry name" value="Mntp"/>
    <property type="match status" value="2"/>
</dbReference>
<keyword evidence="2 5" id="KW-0812">Transmembrane</keyword>
<evidence type="ECO:0000256" key="4">
    <source>
        <dbReference type="ARBA" id="ARBA00023136"/>
    </source>
</evidence>
<feature type="transmembrane region" description="Helical" evidence="5">
    <location>
        <begin position="33"/>
        <end position="53"/>
    </location>
</feature>
<evidence type="ECO:0000256" key="2">
    <source>
        <dbReference type="ARBA" id="ARBA00022692"/>
    </source>
</evidence>
<dbReference type="InterPro" id="IPR014205">
    <property type="entry name" value="Spore_YtaF"/>
</dbReference>
<protein>
    <submittedName>
        <fullName evidence="6">Sporulation membrane protein YtaF</fullName>
    </submittedName>
</protein>
<dbReference type="NCBIfam" id="TIGR02840">
    <property type="entry name" value="spore_YtaF"/>
    <property type="match status" value="1"/>
</dbReference>
<evidence type="ECO:0000313" key="7">
    <source>
        <dbReference type="Proteomes" id="UP001059773"/>
    </source>
</evidence>
<dbReference type="PANTHER" id="PTHR35529">
    <property type="entry name" value="MANGANESE EFFLUX PUMP MNTP-RELATED"/>
    <property type="match status" value="1"/>
</dbReference>
<gene>
    <name evidence="6" type="primary">ytaF</name>
    <name evidence="6" type="ORF">NP439_19410</name>
</gene>
<dbReference type="PANTHER" id="PTHR35529:SF2">
    <property type="entry name" value="SPORULATION PROTEIN YTAF-RELATED"/>
    <property type="match status" value="1"/>
</dbReference>
<feature type="transmembrane region" description="Helical" evidence="5">
    <location>
        <begin position="133"/>
        <end position="153"/>
    </location>
</feature>
<organism evidence="6 7">
    <name type="scientific">Oceanobacillus jeddahense</name>
    <dbReference type="NCBI Taxonomy" id="1462527"/>
    <lineage>
        <taxon>Bacteria</taxon>
        <taxon>Bacillati</taxon>
        <taxon>Bacillota</taxon>
        <taxon>Bacilli</taxon>
        <taxon>Bacillales</taxon>
        <taxon>Bacillaceae</taxon>
        <taxon>Oceanobacillus</taxon>
    </lineage>
</organism>
<keyword evidence="4 5" id="KW-0472">Membrane</keyword>
<evidence type="ECO:0000256" key="5">
    <source>
        <dbReference type="SAM" id="Phobius"/>
    </source>
</evidence>
<dbReference type="EMBL" id="CP101914">
    <property type="protein sequence ID" value="UUI02187.1"/>
    <property type="molecule type" value="Genomic_DNA"/>
</dbReference>
<feature type="transmembrane region" description="Helical" evidence="5">
    <location>
        <begin position="65"/>
        <end position="86"/>
    </location>
</feature>
<keyword evidence="7" id="KW-1185">Reference proteome</keyword>
<keyword evidence="3 5" id="KW-1133">Transmembrane helix</keyword>
<evidence type="ECO:0000256" key="3">
    <source>
        <dbReference type="ARBA" id="ARBA00022989"/>
    </source>
</evidence>
<reference evidence="6" key="1">
    <citation type="submission" date="2022-07" db="EMBL/GenBank/DDBJ databases">
        <title>FELIX.</title>
        <authorList>
            <person name="Wan K.H."/>
            <person name="Park S."/>
            <person name="Lawrence Q."/>
            <person name="Eichenberger J.P."/>
            <person name="Booth B.W."/>
            <person name="Piaggio A.J."/>
            <person name="Chandler J.C."/>
            <person name="Franklin A.B."/>
            <person name="Celniker S.E."/>
        </authorList>
    </citation>
    <scope>NUCLEOTIDE SEQUENCE</scope>
    <source>
        <strain evidence="6">QA-1986 374</strain>
    </source>
</reference>
<dbReference type="RefSeq" id="WP_256707443.1">
    <property type="nucleotide sequence ID" value="NZ_CP101914.1"/>
</dbReference>